<evidence type="ECO:0000256" key="1">
    <source>
        <dbReference type="ARBA" id="ARBA00022722"/>
    </source>
</evidence>
<evidence type="ECO:0000256" key="3">
    <source>
        <dbReference type="ARBA" id="ARBA00022839"/>
    </source>
</evidence>
<dbReference type="CDD" id="cd06127">
    <property type="entry name" value="DEDDh"/>
    <property type="match status" value="1"/>
</dbReference>
<keyword evidence="3" id="KW-0269">Exonuclease</keyword>
<dbReference type="Pfam" id="PF00929">
    <property type="entry name" value="RNase_T"/>
    <property type="match status" value="1"/>
</dbReference>
<dbReference type="GO" id="GO:0008408">
    <property type="term" value="F:3'-5' exonuclease activity"/>
    <property type="evidence" value="ECO:0007669"/>
    <property type="project" value="TreeGrafter"/>
</dbReference>
<dbReference type="InterPro" id="IPR036397">
    <property type="entry name" value="RNaseH_sf"/>
</dbReference>
<organism evidence="5 6">
    <name type="scientific">Carbonactinospora thermoautotrophica</name>
    <dbReference type="NCBI Taxonomy" id="1469144"/>
    <lineage>
        <taxon>Bacteria</taxon>
        <taxon>Bacillati</taxon>
        <taxon>Actinomycetota</taxon>
        <taxon>Actinomycetes</taxon>
        <taxon>Kitasatosporales</taxon>
        <taxon>Carbonactinosporaceae</taxon>
        <taxon>Carbonactinospora</taxon>
    </lineage>
</organism>
<feature type="domain" description="Exonuclease" evidence="4">
    <location>
        <begin position="57"/>
        <end position="229"/>
    </location>
</feature>
<dbReference type="AlphaFoldDB" id="A0A132NL80"/>
<name>A0A132NL80_9ACTN</name>
<dbReference type="GO" id="GO:0005829">
    <property type="term" value="C:cytosol"/>
    <property type="evidence" value="ECO:0007669"/>
    <property type="project" value="TreeGrafter"/>
</dbReference>
<keyword evidence="2" id="KW-0378">Hydrolase</keyword>
<dbReference type="Proteomes" id="UP000070598">
    <property type="component" value="Unassembled WGS sequence"/>
</dbReference>
<dbReference type="SUPFAM" id="SSF53098">
    <property type="entry name" value="Ribonuclease H-like"/>
    <property type="match status" value="1"/>
</dbReference>
<dbReference type="SMART" id="SM00479">
    <property type="entry name" value="EXOIII"/>
    <property type="match status" value="1"/>
</dbReference>
<keyword evidence="1" id="KW-0540">Nuclease</keyword>
<gene>
    <name evidence="5" type="ORF">TR74_01070</name>
</gene>
<dbReference type="Gene3D" id="3.30.420.10">
    <property type="entry name" value="Ribonuclease H-like superfamily/Ribonuclease H"/>
    <property type="match status" value="1"/>
</dbReference>
<dbReference type="GO" id="GO:0003676">
    <property type="term" value="F:nucleic acid binding"/>
    <property type="evidence" value="ECO:0007669"/>
    <property type="project" value="InterPro"/>
</dbReference>
<protein>
    <recommendedName>
        <fullName evidence="4">Exonuclease domain-containing protein</fullName>
    </recommendedName>
</protein>
<dbReference type="PANTHER" id="PTHR30231:SF4">
    <property type="entry name" value="PROTEIN NEN2"/>
    <property type="match status" value="1"/>
</dbReference>
<proteinExistence type="predicted"/>
<dbReference type="PANTHER" id="PTHR30231">
    <property type="entry name" value="DNA POLYMERASE III SUBUNIT EPSILON"/>
    <property type="match status" value="1"/>
</dbReference>
<dbReference type="RefSeq" id="WP_067420222.1">
    <property type="nucleotide sequence ID" value="NZ_JYIK01000205.1"/>
</dbReference>
<evidence type="ECO:0000256" key="2">
    <source>
        <dbReference type="ARBA" id="ARBA00022801"/>
    </source>
</evidence>
<comment type="caution">
    <text evidence="5">The sequence shown here is derived from an EMBL/GenBank/DDBJ whole genome shotgun (WGS) entry which is preliminary data.</text>
</comment>
<evidence type="ECO:0000313" key="6">
    <source>
        <dbReference type="Proteomes" id="UP000070598"/>
    </source>
</evidence>
<accession>A0A132NL80</accession>
<sequence>MVANRYAGSCVFCRDQVPAGAGERLQHQGRWVTAHTECLPSPVPPPLGDHDGWHRGALVALDVETTGPDPLTDRIVSAGLYFSDGRSREWLIDPGVEIPAAATAVHGITTEHVREHGAPPGTALAELAAVLGEVIRHGVPLVVYRAPFDLTLLAAESRRHAVQPLAWERMLVIDPFVLDKHLDPYRRGRRTLLDVCSFYQVPLTDAHSALADATAALLLAQSIAARHPGIAAMAPRRAAP</sequence>
<feature type="non-terminal residue" evidence="5">
    <location>
        <position position="240"/>
    </location>
</feature>
<evidence type="ECO:0000259" key="4">
    <source>
        <dbReference type="SMART" id="SM00479"/>
    </source>
</evidence>
<dbReference type="NCBIfam" id="NF005927">
    <property type="entry name" value="PRK07942.1"/>
    <property type="match status" value="1"/>
</dbReference>
<reference evidence="6" key="1">
    <citation type="submission" date="2015-02" db="EMBL/GenBank/DDBJ databases">
        <title>Physiological reanalysis, assessment of diazotrophy, and genome sequences of multiple isolates of Streptomyces thermoautotrophicus.</title>
        <authorList>
            <person name="MacKellar D.C."/>
            <person name="Lieber L."/>
            <person name="Norman J."/>
            <person name="Bolger A."/>
            <person name="Tobin C."/>
            <person name="Murray J.W."/>
            <person name="Friesen M."/>
            <person name="Prell J."/>
        </authorList>
    </citation>
    <scope>NUCLEOTIDE SEQUENCE [LARGE SCALE GENOMIC DNA]</scope>
    <source>
        <strain evidence="6">UBT1</strain>
    </source>
</reference>
<dbReference type="InterPro" id="IPR013520">
    <property type="entry name" value="Ribonucl_H"/>
</dbReference>
<dbReference type="InterPro" id="IPR012337">
    <property type="entry name" value="RNaseH-like_sf"/>
</dbReference>
<dbReference type="EMBL" id="JYIK01000205">
    <property type="protein sequence ID" value="KWX10865.1"/>
    <property type="molecule type" value="Genomic_DNA"/>
</dbReference>
<evidence type="ECO:0000313" key="5">
    <source>
        <dbReference type="EMBL" id="KWX10865.1"/>
    </source>
</evidence>